<evidence type="ECO:0000313" key="1">
    <source>
        <dbReference type="EMBL" id="JAD39488.1"/>
    </source>
</evidence>
<dbReference type="EMBL" id="GBRH01258407">
    <property type="protein sequence ID" value="JAD39488.1"/>
    <property type="molecule type" value="Transcribed_RNA"/>
</dbReference>
<accession>A0A0A8ZP55</accession>
<organism evidence="1">
    <name type="scientific">Arundo donax</name>
    <name type="common">Giant reed</name>
    <name type="synonym">Donax arundinaceus</name>
    <dbReference type="NCBI Taxonomy" id="35708"/>
    <lineage>
        <taxon>Eukaryota</taxon>
        <taxon>Viridiplantae</taxon>
        <taxon>Streptophyta</taxon>
        <taxon>Embryophyta</taxon>
        <taxon>Tracheophyta</taxon>
        <taxon>Spermatophyta</taxon>
        <taxon>Magnoliopsida</taxon>
        <taxon>Liliopsida</taxon>
        <taxon>Poales</taxon>
        <taxon>Poaceae</taxon>
        <taxon>PACMAD clade</taxon>
        <taxon>Arundinoideae</taxon>
        <taxon>Arundineae</taxon>
        <taxon>Arundo</taxon>
    </lineage>
</organism>
<name>A0A0A8ZP55_ARUDO</name>
<proteinExistence type="predicted"/>
<reference evidence="1" key="2">
    <citation type="journal article" date="2015" name="Data Brief">
        <title>Shoot transcriptome of the giant reed, Arundo donax.</title>
        <authorList>
            <person name="Barrero R.A."/>
            <person name="Guerrero F.D."/>
            <person name="Moolhuijzen P."/>
            <person name="Goolsby J.A."/>
            <person name="Tidwell J."/>
            <person name="Bellgard S.E."/>
            <person name="Bellgard M.I."/>
        </authorList>
    </citation>
    <scope>NUCLEOTIDE SEQUENCE</scope>
    <source>
        <tissue evidence="1">Shoot tissue taken approximately 20 cm above the soil surface</tissue>
    </source>
</reference>
<protein>
    <submittedName>
        <fullName evidence="1">Uncharacterized protein</fullName>
    </submittedName>
</protein>
<reference evidence="1" key="1">
    <citation type="submission" date="2014-09" db="EMBL/GenBank/DDBJ databases">
        <authorList>
            <person name="Magalhaes I.L.F."/>
            <person name="Oliveira U."/>
            <person name="Santos F.R."/>
            <person name="Vidigal T.H.D.A."/>
            <person name="Brescovit A.D."/>
            <person name="Santos A.J."/>
        </authorList>
    </citation>
    <scope>NUCLEOTIDE SEQUENCE</scope>
    <source>
        <tissue evidence="1">Shoot tissue taken approximately 20 cm above the soil surface</tissue>
    </source>
</reference>
<sequence length="31" mass="3477">MVPIRRKCFQPIDKKAISIICGSFVTSVIII</sequence>
<dbReference type="AlphaFoldDB" id="A0A0A8ZP55"/>